<organism evidence="1 2">
    <name type="scientific">Streptomyces yaizuensis</name>
    <dbReference type="NCBI Taxonomy" id="2989713"/>
    <lineage>
        <taxon>Bacteria</taxon>
        <taxon>Bacillati</taxon>
        <taxon>Actinomycetota</taxon>
        <taxon>Actinomycetes</taxon>
        <taxon>Kitasatosporales</taxon>
        <taxon>Streptomycetaceae</taxon>
        <taxon>Streptomyces</taxon>
    </lineage>
</organism>
<evidence type="ECO:0000313" key="2">
    <source>
        <dbReference type="Proteomes" id="UP001291653"/>
    </source>
</evidence>
<accession>A0AA86M9C1</accession>
<keyword evidence="1" id="KW-0614">Plasmid</keyword>
<sequence length="312" mass="34701">MARVHLIVNRKGGVGKSTVVAQLSAVTAETLGADPETGAPSVAALSADPQGSLGFWMNRVDKKPFDYMQLELDGHSASPVPGMPRHLIPSPSLDLGPTVLLGLDQEPVPVPGSAPANFVKTLDDINYLRELPYQHVFVDTPGWMELTNDKALRKDSWTAVLMRALFKQAHTVIVPMESEPMSWEPTFETIEYVLKPLGAKFIVVVNNWEPRDGSHEKHPDRDAAITFIDDNGWPRANSTIRHFKVHSNASMYGILCTQYKQNRMELNAALDFYRLGLELGISLLGPRVQEMEQVLANRVQQRRPRNMKAGKS</sequence>
<gene>
    <name evidence="1" type="ORF">SYYSPA8_36710</name>
</gene>
<keyword evidence="2" id="KW-1185">Reference proteome</keyword>
<evidence type="ECO:0000313" key="1">
    <source>
        <dbReference type="EMBL" id="BDT39460.1"/>
    </source>
</evidence>
<dbReference type="Proteomes" id="UP001291653">
    <property type="component" value="Plasmid pYSPA8-1"/>
</dbReference>
<dbReference type="PANTHER" id="PTHR13696:SF99">
    <property type="entry name" value="COBYRINIC ACID AC-DIAMIDE SYNTHASE"/>
    <property type="match status" value="1"/>
</dbReference>
<dbReference type="Gene3D" id="3.40.50.300">
    <property type="entry name" value="P-loop containing nucleotide triphosphate hydrolases"/>
    <property type="match status" value="1"/>
</dbReference>
<geneLocation type="plasmid" evidence="1 2">
    <name>pYSPA8-1</name>
</geneLocation>
<proteinExistence type="predicted"/>
<name>A0AA86M9C1_9ACTN</name>
<dbReference type="PANTHER" id="PTHR13696">
    <property type="entry name" value="P-LOOP CONTAINING NUCLEOSIDE TRIPHOSPHATE HYDROLASE"/>
    <property type="match status" value="1"/>
</dbReference>
<protein>
    <submittedName>
        <fullName evidence="1">ParA family protein</fullName>
    </submittedName>
</protein>
<dbReference type="AlphaFoldDB" id="A0AA86M9C1"/>
<dbReference type="SUPFAM" id="SSF52540">
    <property type="entry name" value="P-loop containing nucleoside triphosphate hydrolases"/>
    <property type="match status" value="1"/>
</dbReference>
<dbReference type="EMBL" id="LC735414">
    <property type="protein sequence ID" value="BDT39460.1"/>
    <property type="molecule type" value="Genomic_DNA"/>
</dbReference>
<dbReference type="InterPro" id="IPR050678">
    <property type="entry name" value="DNA_Partitioning_ATPase"/>
</dbReference>
<reference evidence="1 2" key="1">
    <citation type="submission" date="2022-10" db="EMBL/GenBank/DDBJ databases">
        <title>Draft genome sequence of Streptomyces sp. YSPA8.</title>
        <authorList>
            <person name="Moriuchi R."/>
            <person name="Dohra H."/>
            <person name="Yamamura H."/>
            <person name="Kodani S."/>
        </authorList>
    </citation>
    <scope>NUCLEOTIDE SEQUENCE [LARGE SCALE GENOMIC DNA]</scope>
    <source>
        <strain evidence="1 2">YSPA8</strain>
        <plasmid evidence="1 2">pYSPA8-1</plasmid>
    </source>
</reference>
<dbReference type="InterPro" id="IPR027417">
    <property type="entry name" value="P-loop_NTPase"/>
</dbReference>